<dbReference type="Proteomes" id="UP000199032">
    <property type="component" value="Unassembled WGS sequence"/>
</dbReference>
<sequence length="150" mass="15357">MLPVRLIRGASGVGIMIALSLWGTLSYADTTKHGSTPIGPAHAGLEGPSAPAKTGEVELRQTPSGSLVGESGMALRTTPALSTEISVSGLTLVPYVAAGFGGGYVTERDRVLHTVPSASSLSSPATVGVRSLFGPHLVPNEVHLGIRFPF</sequence>
<dbReference type="STRING" id="1742972.COMA1_60101"/>
<gene>
    <name evidence="1" type="ORF">COMA1_60101</name>
</gene>
<name>A0A0S4LPH2_9BACT</name>
<dbReference type="AlphaFoldDB" id="A0A0S4LPH2"/>
<proteinExistence type="predicted"/>
<dbReference type="EMBL" id="CZQA01000012">
    <property type="protein sequence ID" value="CUS38814.1"/>
    <property type="molecule type" value="Genomic_DNA"/>
</dbReference>
<evidence type="ECO:0000313" key="2">
    <source>
        <dbReference type="Proteomes" id="UP000199032"/>
    </source>
</evidence>
<keyword evidence="2" id="KW-1185">Reference proteome</keyword>
<evidence type="ECO:0000313" key="1">
    <source>
        <dbReference type="EMBL" id="CUS38814.1"/>
    </source>
</evidence>
<protein>
    <submittedName>
        <fullName evidence="1">Uncharacterized protein</fullName>
    </submittedName>
</protein>
<organism evidence="1 2">
    <name type="scientific">Candidatus Nitrospira nitrosa</name>
    <dbReference type="NCBI Taxonomy" id="1742972"/>
    <lineage>
        <taxon>Bacteria</taxon>
        <taxon>Pseudomonadati</taxon>
        <taxon>Nitrospirota</taxon>
        <taxon>Nitrospiria</taxon>
        <taxon>Nitrospirales</taxon>
        <taxon>Nitrospiraceae</taxon>
        <taxon>Nitrospira</taxon>
    </lineage>
</organism>
<reference evidence="1 2" key="1">
    <citation type="submission" date="2015-10" db="EMBL/GenBank/DDBJ databases">
        <authorList>
            <person name="Gilbert D.G."/>
        </authorList>
    </citation>
    <scope>NUCLEOTIDE SEQUENCE [LARGE SCALE GENOMIC DNA]</scope>
    <source>
        <strain evidence="1">COMA1</strain>
    </source>
</reference>
<accession>A0A0S4LPH2</accession>